<evidence type="ECO:0000313" key="2">
    <source>
        <dbReference type="Proteomes" id="UP000647017"/>
    </source>
</evidence>
<comment type="caution">
    <text evidence="1">The sequence shown here is derived from an EMBL/GenBank/DDBJ whole genome shotgun (WGS) entry which is preliminary data.</text>
</comment>
<organism evidence="1 2">
    <name type="scientific">Micromonospora andamanensis</name>
    <dbReference type="NCBI Taxonomy" id="1287068"/>
    <lineage>
        <taxon>Bacteria</taxon>
        <taxon>Bacillati</taxon>
        <taxon>Actinomycetota</taxon>
        <taxon>Actinomycetes</taxon>
        <taxon>Micromonosporales</taxon>
        <taxon>Micromonosporaceae</taxon>
        <taxon>Micromonospora</taxon>
    </lineage>
</organism>
<accession>A0ABQ4HW91</accession>
<gene>
    <name evidence="1" type="ORF">Van01_31310</name>
</gene>
<evidence type="ECO:0000313" key="1">
    <source>
        <dbReference type="EMBL" id="GIJ09917.1"/>
    </source>
</evidence>
<dbReference type="RefSeq" id="WP_204007506.1">
    <property type="nucleotide sequence ID" value="NZ_BOOZ01000015.1"/>
</dbReference>
<dbReference type="Proteomes" id="UP000647017">
    <property type="component" value="Unassembled WGS sequence"/>
</dbReference>
<protein>
    <recommendedName>
        <fullName evidence="3">TIR domain-containing protein</fullName>
    </recommendedName>
</protein>
<reference evidence="1 2" key="1">
    <citation type="submission" date="2021-01" db="EMBL/GenBank/DDBJ databases">
        <title>Whole genome shotgun sequence of Verrucosispora andamanensis NBRC 109075.</title>
        <authorList>
            <person name="Komaki H."/>
            <person name="Tamura T."/>
        </authorList>
    </citation>
    <scope>NUCLEOTIDE SEQUENCE [LARGE SCALE GENOMIC DNA]</scope>
    <source>
        <strain evidence="1 2">NBRC 109075</strain>
    </source>
</reference>
<proteinExistence type="predicted"/>
<name>A0ABQ4HW91_9ACTN</name>
<dbReference type="EMBL" id="BOOZ01000015">
    <property type="protein sequence ID" value="GIJ09917.1"/>
    <property type="molecule type" value="Genomic_DNA"/>
</dbReference>
<sequence length="376" mass="41026">MTPDETQSPTGQPPCYFFLSHAHPPTVDRTAELDYYERAVFEDLARVVGELPRERPHWRTGMFRPCGDPSTRSAAGIERALATVAVFVALRSESYDTDEVAAAERSVFLRQPATLHSRLPGQRLLPVLWEVTPGAAGRAAVTPIPDVPQYAETGLIALSRRRGERDAYERVLAYLGDSIVELAEGRGGPPGTHWPPPRPREARPAFVVATLAAPAVPDPVDSVQAAASSEHPDRLRAVAAQVAGGVNRARFDVQLVELSAGYDQLGRRPAVLLVEERAWVDAETGADLRHLLDGLPAWVQPLIVPAGDEPVRAPEEGGRGIRQARPVARPRIMAAADDPLTVIAAAIGRAVRHFDDEHLVERRYPPRPRSNSHPEE</sequence>
<keyword evidence="2" id="KW-1185">Reference proteome</keyword>
<evidence type="ECO:0008006" key="3">
    <source>
        <dbReference type="Google" id="ProtNLM"/>
    </source>
</evidence>